<organism evidence="2 3">
    <name type="scientific">Agreia bicolorata</name>
    <dbReference type="NCBI Taxonomy" id="110935"/>
    <lineage>
        <taxon>Bacteria</taxon>
        <taxon>Bacillati</taxon>
        <taxon>Actinomycetota</taxon>
        <taxon>Actinomycetes</taxon>
        <taxon>Micrococcales</taxon>
        <taxon>Microbacteriaceae</taxon>
        <taxon>Agreia</taxon>
    </lineage>
</organism>
<accession>A0ABR5CG72</accession>
<evidence type="ECO:0000256" key="1">
    <source>
        <dbReference type="SAM" id="Phobius"/>
    </source>
</evidence>
<dbReference type="EMBL" id="JYFC01000003">
    <property type="protein sequence ID" value="KJC64616.1"/>
    <property type="molecule type" value="Genomic_DNA"/>
</dbReference>
<proteinExistence type="predicted"/>
<evidence type="ECO:0000313" key="2">
    <source>
        <dbReference type="EMBL" id="KJC64616.1"/>
    </source>
</evidence>
<dbReference type="RefSeq" id="WP_044441170.1">
    <property type="nucleotide sequence ID" value="NZ_JYFC01000003.1"/>
</dbReference>
<name>A0ABR5CG72_9MICO</name>
<evidence type="ECO:0000313" key="3">
    <source>
        <dbReference type="Proteomes" id="UP000032503"/>
    </source>
</evidence>
<feature type="transmembrane region" description="Helical" evidence="1">
    <location>
        <begin position="86"/>
        <end position="108"/>
    </location>
</feature>
<feature type="transmembrane region" description="Helical" evidence="1">
    <location>
        <begin position="56"/>
        <end position="79"/>
    </location>
</feature>
<evidence type="ECO:0008006" key="4">
    <source>
        <dbReference type="Google" id="ProtNLM"/>
    </source>
</evidence>
<keyword evidence="1" id="KW-0472">Membrane</keyword>
<protein>
    <recommendedName>
        <fullName evidence="4">Transmembrane protein</fullName>
    </recommendedName>
</protein>
<reference evidence="2 3" key="1">
    <citation type="journal article" date="2001" name="Int. J. Syst. Evol. Microbiol.">
        <title>Agreia bicolorata gen. nov., sp. nov., to accommodate actinobacteria isolated from narrow reed grass infected by the nematode Heteroanguina graminophila.</title>
        <authorList>
            <person name="Evtushenko L.I."/>
            <person name="Dorofeeva L.V."/>
            <person name="Dobrovolskaya T.G."/>
            <person name="Streshinskaya G.M."/>
            <person name="Subbotin S.A."/>
            <person name="Tiedje J.M."/>
        </authorList>
    </citation>
    <scope>NUCLEOTIDE SEQUENCE [LARGE SCALE GENOMIC DNA]</scope>
    <source>
        <strain evidence="2 3">VKM Ac-1804</strain>
    </source>
</reference>
<dbReference type="Proteomes" id="UP000032503">
    <property type="component" value="Unassembled WGS sequence"/>
</dbReference>
<gene>
    <name evidence="2" type="ORF">TZ00_09745</name>
</gene>
<keyword evidence="1" id="KW-1133">Transmembrane helix</keyword>
<keyword evidence="3" id="KW-1185">Reference proteome</keyword>
<comment type="caution">
    <text evidence="2">The sequence shown here is derived from an EMBL/GenBank/DDBJ whole genome shotgun (WGS) entry which is preliminary data.</text>
</comment>
<feature type="transmembrane region" description="Helical" evidence="1">
    <location>
        <begin position="12"/>
        <end position="36"/>
    </location>
</feature>
<keyword evidence="1" id="KW-0812">Transmembrane</keyword>
<sequence length="113" mass="11839">MEPTSSTSAQPAAFTNTVLLLIAQVFAGFLCSAIVLLSLFKYDACDSSCNNATASIALYGMVAVSALTVLTSITLTVIFRRQKRRTLFIPLVGLGVMVAGFAAAMLLIDEATG</sequence>